<dbReference type="GO" id="GO:0010181">
    <property type="term" value="F:FMN binding"/>
    <property type="evidence" value="ECO:0007669"/>
    <property type="project" value="InterPro"/>
</dbReference>
<dbReference type="PANTHER" id="PTHR43400">
    <property type="entry name" value="FUMARATE REDUCTASE"/>
    <property type="match status" value="1"/>
</dbReference>
<protein>
    <recommendedName>
        <fullName evidence="4">Urocanate reductase</fullName>
        <ecNumber evidence="3">1.3.99.33</ecNumber>
    </recommendedName>
</protein>
<dbReference type="InterPro" id="IPR036188">
    <property type="entry name" value="FAD/NAD-bd_sf"/>
</dbReference>
<keyword evidence="7" id="KW-0560">Oxidoreductase</keyword>
<evidence type="ECO:0000256" key="3">
    <source>
        <dbReference type="ARBA" id="ARBA00013137"/>
    </source>
</evidence>
<dbReference type="GO" id="GO:0008202">
    <property type="term" value="P:steroid metabolic process"/>
    <property type="evidence" value="ECO:0007669"/>
    <property type="project" value="UniProtKB-ARBA"/>
</dbReference>
<name>A0A9D2VJ67_9ACTN</name>
<evidence type="ECO:0000256" key="2">
    <source>
        <dbReference type="ARBA" id="ARBA00001974"/>
    </source>
</evidence>
<dbReference type="InterPro" id="IPR006311">
    <property type="entry name" value="TAT_signal"/>
</dbReference>
<gene>
    <name evidence="10" type="ORF">K8V16_02175</name>
</gene>
<comment type="caution">
    <text evidence="10">The sequence shown here is derived from an EMBL/GenBank/DDBJ whole genome shotgun (WGS) entry which is preliminary data.</text>
</comment>
<dbReference type="PROSITE" id="PS51318">
    <property type="entry name" value="TAT"/>
    <property type="match status" value="1"/>
</dbReference>
<dbReference type="Gene3D" id="3.90.700.10">
    <property type="entry name" value="Succinate dehydrogenase/fumarate reductase flavoprotein, catalytic domain"/>
    <property type="match status" value="1"/>
</dbReference>
<keyword evidence="5" id="KW-0285">Flavoprotein</keyword>
<dbReference type="InterPro" id="IPR019546">
    <property type="entry name" value="TAT_signal_bac_arc"/>
</dbReference>
<dbReference type="SUPFAM" id="SSF51905">
    <property type="entry name" value="FAD/NAD(P)-binding domain"/>
    <property type="match status" value="1"/>
</dbReference>
<dbReference type="NCBIfam" id="TIGR01409">
    <property type="entry name" value="TAT_signal_seq"/>
    <property type="match status" value="1"/>
</dbReference>
<evidence type="ECO:0000259" key="9">
    <source>
        <dbReference type="SMART" id="SM00900"/>
    </source>
</evidence>
<evidence type="ECO:0000256" key="4">
    <source>
        <dbReference type="ARBA" id="ARBA00015872"/>
    </source>
</evidence>
<sequence length="640" mass="66243">MGQGITSRRGFLKASAVAGLGVVGLGALGGCAPQQAGDATGAGVSASDVSWDGAFDVVVVGFGAAGAASAISAAEAGARVLIVDKAPEGHEGGNSRYCAQLFVSITDKAEGLKHYQALRGNRTTSDDVLEAYVDGMVAIKDTLVGWGADASKMLDMTDMKISNLTVEYPELPGSAAIRTNLIDGVLMRAGLWRFLKKGVVARKDMIDCWYESPAQALIRDAQTGVVAGVQIQHEGKSVNIAAKNGVVMALGGFENGPEYTEAYLGYPVINPIGTLYNEGDGIAMTQAIGAKLWHMASWESNGIGLSCQADRVRNLGTIDFFRTGSVVLVGGDAKRYVAEDKEQRHGHLNIGGTWMIPARPDRNIFIFDAAHVQAVEKPYGNWSSDLSKEIESGKVVQAATLDELASKLSLDAAALVSTIELFNASAASGIDAFGREAVNMTAFGDGPFYGFEVQVSVLNTQGGPERTAKAEIVDTEGEPIPHLYSAGEFGGVNANMYQGGGNIAECVVFGKIAGENAAASKDDALEVDADGLAFVPGCGETSVYDQTPDAPGLSDGQALGVGEGLGGPIWVKVSSDNGKITQVEIMHSMETEGVGTVAISDMPALIVAAGSSEGVDTISGATFTSEAILAAVADAQAKLS</sequence>
<dbReference type="InterPro" id="IPR003953">
    <property type="entry name" value="FAD-dep_OxRdtase_2_FAD-bd"/>
</dbReference>
<evidence type="ECO:0000256" key="6">
    <source>
        <dbReference type="ARBA" id="ARBA00022827"/>
    </source>
</evidence>
<dbReference type="Proteomes" id="UP000789325">
    <property type="component" value="Unassembled WGS sequence"/>
</dbReference>
<dbReference type="InterPro" id="IPR007329">
    <property type="entry name" value="FMN-bd"/>
</dbReference>
<dbReference type="SMART" id="SM00900">
    <property type="entry name" value="FMN_bind"/>
    <property type="match status" value="1"/>
</dbReference>
<comment type="catalytic activity">
    <reaction evidence="8">
        <text>dihydrourocanate + A = urocanate + AH2</text>
        <dbReference type="Rhea" id="RHEA:36059"/>
        <dbReference type="ChEBI" id="CHEBI:13193"/>
        <dbReference type="ChEBI" id="CHEBI:17499"/>
        <dbReference type="ChEBI" id="CHEBI:27247"/>
        <dbReference type="ChEBI" id="CHEBI:72991"/>
        <dbReference type="EC" id="1.3.99.33"/>
    </reaction>
</comment>
<dbReference type="GO" id="GO:0016020">
    <property type="term" value="C:membrane"/>
    <property type="evidence" value="ECO:0007669"/>
    <property type="project" value="InterPro"/>
</dbReference>
<evidence type="ECO:0000256" key="7">
    <source>
        <dbReference type="ARBA" id="ARBA00023002"/>
    </source>
</evidence>
<dbReference type="GO" id="GO:0033765">
    <property type="term" value="F:steroid dehydrogenase activity, acting on the CH-CH group of donors"/>
    <property type="evidence" value="ECO:0007669"/>
    <property type="project" value="UniProtKB-ARBA"/>
</dbReference>
<evidence type="ECO:0000313" key="11">
    <source>
        <dbReference type="Proteomes" id="UP000789325"/>
    </source>
</evidence>
<evidence type="ECO:0000256" key="5">
    <source>
        <dbReference type="ARBA" id="ARBA00022630"/>
    </source>
</evidence>
<dbReference type="Gene3D" id="3.90.1010.20">
    <property type="match status" value="1"/>
</dbReference>
<dbReference type="Pfam" id="PF00890">
    <property type="entry name" value="FAD_binding_2"/>
    <property type="match status" value="1"/>
</dbReference>
<evidence type="ECO:0000313" key="10">
    <source>
        <dbReference type="EMBL" id="HJH42583.1"/>
    </source>
</evidence>
<proteinExistence type="predicted"/>
<dbReference type="AlphaFoldDB" id="A0A9D2VJ67"/>
<feature type="domain" description="FMN-binding" evidence="9">
    <location>
        <begin position="564"/>
        <end position="639"/>
    </location>
</feature>
<dbReference type="Gene3D" id="3.50.50.60">
    <property type="entry name" value="FAD/NAD(P)-binding domain"/>
    <property type="match status" value="1"/>
</dbReference>
<dbReference type="SUPFAM" id="SSF56425">
    <property type="entry name" value="Succinate dehydrogenase/fumarate reductase flavoprotein, catalytic domain"/>
    <property type="match status" value="1"/>
</dbReference>
<dbReference type="EC" id="1.3.99.33" evidence="3"/>
<dbReference type="InterPro" id="IPR050315">
    <property type="entry name" value="FAD-oxidoreductase_2"/>
</dbReference>
<dbReference type="EMBL" id="DYZL01000037">
    <property type="protein sequence ID" value="HJH42583.1"/>
    <property type="molecule type" value="Genomic_DNA"/>
</dbReference>
<organism evidence="10 11">
    <name type="scientific">Rubneribacter badeniensis</name>
    <dbReference type="NCBI Taxonomy" id="2070688"/>
    <lineage>
        <taxon>Bacteria</taxon>
        <taxon>Bacillati</taxon>
        <taxon>Actinomycetota</taxon>
        <taxon>Coriobacteriia</taxon>
        <taxon>Eggerthellales</taxon>
        <taxon>Eggerthellaceae</taxon>
        <taxon>Rubneribacter</taxon>
    </lineage>
</organism>
<reference evidence="10" key="2">
    <citation type="submission" date="2021-09" db="EMBL/GenBank/DDBJ databases">
        <authorList>
            <person name="Gilroy R."/>
        </authorList>
    </citation>
    <scope>NUCLEOTIDE SEQUENCE</scope>
    <source>
        <strain evidence="10">USAMLcec12-2067</strain>
    </source>
</reference>
<dbReference type="Pfam" id="PF04205">
    <property type="entry name" value="FMN_bind"/>
    <property type="match status" value="1"/>
</dbReference>
<dbReference type="InterPro" id="IPR027477">
    <property type="entry name" value="Succ_DH/fumarate_Rdtase_cat_sf"/>
</dbReference>
<keyword evidence="6" id="KW-0274">FAD</keyword>
<comment type="cofactor">
    <cofactor evidence="1">
        <name>FMN</name>
        <dbReference type="ChEBI" id="CHEBI:58210"/>
    </cofactor>
</comment>
<accession>A0A9D2VJ67</accession>
<comment type="cofactor">
    <cofactor evidence="2">
        <name>FAD</name>
        <dbReference type="ChEBI" id="CHEBI:57692"/>
    </cofactor>
</comment>
<evidence type="ECO:0000256" key="8">
    <source>
        <dbReference type="ARBA" id="ARBA00049922"/>
    </source>
</evidence>
<evidence type="ECO:0000256" key="1">
    <source>
        <dbReference type="ARBA" id="ARBA00001917"/>
    </source>
</evidence>
<reference evidence="10" key="1">
    <citation type="journal article" date="2021" name="PeerJ">
        <title>Extensive microbial diversity within the chicken gut microbiome revealed by metagenomics and culture.</title>
        <authorList>
            <person name="Gilroy R."/>
            <person name="Ravi A."/>
            <person name="Getino M."/>
            <person name="Pursley I."/>
            <person name="Horton D.L."/>
            <person name="Alikhan N.F."/>
            <person name="Baker D."/>
            <person name="Gharbi K."/>
            <person name="Hall N."/>
            <person name="Watson M."/>
            <person name="Adriaenssens E.M."/>
            <person name="Foster-Nyarko E."/>
            <person name="Jarju S."/>
            <person name="Secka A."/>
            <person name="Antonio M."/>
            <person name="Oren A."/>
            <person name="Chaudhuri R.R."/>
            <person name="La Ragione R."/>
            <person name="Hildebrand F."/>
            <person name="Pallen M.J."/>
        </authorList>
    </citation>
    <scope>NUCLEOTIDE SEQUENCE</scope>
    <source>
        <strain evidence="10">USAMLcec12-2067</strain>
    </source>
</reference>
<dbReference type="PANTHER" id="PTHR43400:SF10">
    <property type="entry name" value="3-OXOSTEROID 1-DEHYDROGENASE"/>
    <property type="match status" value="1"/>
</dbReference>